<organism evidence="1 2">
    <name type="scientific">Cardiocondyla obscurior</name>
    <dbReference type="NCBI Taxonomy" id="286306"/>
    <lineage>
        <taxon>Eukaryota</taxon>
        <taxon>Metazoa</taxon>
        <taxon>Ecdysozoa</taxon>
        <taxon>Arthropoda</taxon>
        <taxon>Hexapoda</taxon>
        <taxon>Insecta</taxon>
        <taxon>Pterygota</taxon>
        <taxon>Neoptera</taxon>
        <taxon>Endopterygota</taxon>
        <taxon>Hymenoptera</taxon>
        <taxon>Apocrita</taxon>
        <taxon>Aculeata</taxon>
        <taxon>Formicoidea</taxon>
        <taxon>Formicidae</taxon>
        <taxon>Myrmicinae</taxon>
        <taxon>Cardiocondyla</taxon>
    </lineage>
</organism>
<sequence>MCSRRLFHLALRGVAFRYRIDSRPSETNLGLSQIDRIAVRTINRAPPKRITSMRQYRDFISDKTSAAQRKNFPAPLWNFARARPTCRRLFPNSRGALRVAPNSHICAKLHRIASPARTGNYRDYRRAVNKVGSDRCVSMRPLDSRGLCNRFDAITRQTLELSLTTR</sequence>
<evidence type="ECO:0008006" key="3">
    <source>
        <dbReference type="Google" id="ProtNLM"/>
    </source>
</evidence>
<accession>A0AAW2FLS8</accession>
<comment type="caution">
    <text evidence="1">The sequence shown here is derived from an EMBL/GenBank/DDBJ whole genome shotgun (WGS) entry which is preliminary data.</text>
</comment>
<dbReference type="EMBL" id="JADYXP020000010">
    <property type="protein sequence ID" value="KAL0115336.1"/>
    <property type="molecule type" value="Genomic_DNA"/>
</dbReference>
<dbReference type="AlphaFoldDB" id="A0AAW2FLS8"/>
<dbReference type="Proteomes" id="UP001430953">
    <property type="component" value="Unassembled WGS sequence"/>
</dbReference>
<keyword evidence="2" id="KW-1185">Reference proteome</keyword>
<evidence type="ECO:0000313" key="2">
    <source>
        <dbReference type="Proteomes" id="UP001430953"/>
    </source>
</evidence>
<evidence type="ECO:0000313" key="1">
    <source>
        <dbReference type="EMBL" id="KAL0115336.1"/>
    </source>
</evidence>
<protein>
    <recommendedName>
        <fullName evidence="3">Ribosomal protein S14</fullName>
    </recommendedName>
</protein>
<proteinExistence type="predicted"/>
<gene>
    <name evidence="1" type="ORF">PUN28_010696</name>
</gene>
<name>A0AAW2FLS8_9HYME</name>
<reference evidence="1 2" key="1">
    <citation type="submission" date="2023-03" db="EMBL/GenBank/DDBJ databases">
        <title>High recombination rates correlate with genetic variation in Cardiocondyla obscurior ants.</title>
        <authorList>
            <person name="Errbii M."/>
        </authorList>
    </citation>
    <scope>NUCLEOTIDE SEQUENCE [LARGE SCALE GENOMIC DNA]</scope>
    <source>
        <strain evidence="1">Alpha-2009</strain>
        <tissue evidence="1">Whole body</tissue>
    </source>
</reference>